<dbReference type="PROSITE" id="PS51918">
    <property type="entry name" value="RADICAL_SAM"/>
    <property type="match status" value="1"/>
</dbReference>
<keyword evidence="6 9" id="KW-0560">Oxidoreductase</keyword>
<dbReference type="InterPro" id="IPR034457">
    <property type="entry name" value="Organic_radical-activating"/>
</dbReference>
<evidence type="ECO:0000256" key="5">
    <source>
        <dbReference type="ARBA" id="ARBA00022723"/>
    </source>
</evidence>
<dbReference type="NCBIfam" id="NF007483">
    <property type="entry name" value="PRK10076.1"/>
    <property type="match status" value="1"/>
</dbReference>
<name>A0A3G4V5R8_9VIBR</name>
<dbReference type="Proteomes" id="UP000279760">
    <property type="component" value="Chromosome 1"/>
</dbReference>
<organism evidence="9 10">
    <name type="scientific">Vibrio mediterranei</name>
    <dbReference type="NCBI Taxonomy" id="689"/>
    <lineage>
        <taxon>Bacteria</taxon>
        <taxon>Pseudomonadati</taxon>
        <taxon>Pseudomonadota</taxon>
        <taxon>Gammaproteobacteria</taxon>
        <taxon>Vibrionales</taxon>
        <taxon>Vibrionaceae</taxon>
        <taxon>Vibrio</taxon>
    </lineage>
</organism>
<dbReference type="SFLD" id="SFLDG01066">
    <property type="entry name" value="organic_radical-activating_enz"/>
    <property type="match status" value="1"/>
</dbReference>
<proteinExistence type="inferred from homology"/>
<keyword evidence="8" id="KW-0411">Iron-sulfur</keyword>
<dbReference type="GO" id="GO:0051539">
    <property type="term" value="F:4 iron, 4 sulfur cluster binding"/>
    <property type="evidence" value="ECO:0007669"/>
    <property type="project" value="UniProtKB-KW"/>
</dbReference>
<comment type="similarity">
    <text evidence="2">Belongs to the organic radical-activating enzymes family.</text>
</comment>
<dbReference type="GO" id="GO:0043365">
    <property type="term" value="F:[formate-C-acetyltransferase]-activating enzyme activity"/>
    <property type="evidence" value="ECO:0007669"/>
    <property type="project" value="UniProtKB-EC"/>
</dbReference>
<evidence type="ECO:0000313" key="10">
    <source>
        <dbReference type="Proteomes" id="UP000279760"/>
    </source>
</evidence>
<protein>
    <submittedName>
        <fullName evidence="9">[formate-C-acetyltransferase]-activating enzyme</fullName>
        <ecNumber evidence="9">1.97.1.4</ecNumber>
    </submittedName>
</protein>
<dbReference type="PANTHER" id="PTHR30352">
    <property type="entry name" value="PYRUVATE FORMATE-LYASE-ACTIVATING ENZYME"/>
    <property type="match status" value="1"/>
</dbReference>
<keyword evidence="3" id="KW-0004">4Fe-4S</keyword>
<dbReference type="InterPro" id="IPR001989">
    <property type="entry name" value="Radical_activat_CS"/>
</dbReference>
<dbReference type="InterPro" id="IPR058240">
    <property type="entry name" value="rSAM_sf"/>
</dbReference>
<dbReference type="InterPro" id="IPR013785">
    <property type="entry name" value="Aldolase_TIM"/>
</dbReference>
<dbReference type="InterPro" id="IPR007197">
    <property type="entry name" value="rSAM"/>
</dbReference>
<dbReference type="GO" id="GO:0046872">
    <property type="term" value="F:metal ion binding"/>
    <property type="evidence" value="ECO:0007669"/>
    <property type="project" value="UniProtKB-KW"/>
</dbReference>
<evidence type="ECO:0000256" key="3">
    <source>
        <dbReference type="ARBA" id="ARBA00022485"/>
    </source>
</evidence>
<evidence type="ECO:0000313" key="9">
    <source>
        <dbReference type="EMBL" id="AYV20114.1"/>
    </source>
</evidence>
<evidence type="ECO:0000256" key="8">
    <source>
        <dbReference type="ARBA" id="ARBA00023014"/>
    </source>
</evidence>
<dbReference type="EMBL" id="CP033577">
    <property type="protein sequence ID" value="AYV20114.1"/>
    <property type="molecule type" value="Genomic_DNA"/>
</dbReference>
<dbReference type="PROSITE" id="PS51379">
    <property type="entry name" value="4FE4S_FER_2"/>
    <property type="match status" value="1"/>
</dbReference>
<dbReference type="Pfam" id="PF04055">
    <property type="entry name" value="Radical_SAM"/>
    <property type="match status" value="1"/>
</dbReference>
<gene>
    <name evidence="9" type="ORF">ECB94_01835</name>
</gene>
<dbReference type="GO" id="GO:0016740">
    <property type="term" value="F:transferase activity"/>
    <property type="evidence" value="ECO:0007669"/>
    <property type="project" value="UniProtKB-KW"/>
</dbReference>
<evidence type="ECO:0000256" key="6">
    <source>
        <dbReference type="ARBA" id="ARBA00023002"/>
    </source>
</evidence>
<keyword evidence="5" id="KW-0479">Metal-binding</keyword>
<dbReference type="PIRSF" id="PIRSF000371">
    <property type="entry name" value="PFL_act_enz"/>
    <property type="match status" value="1"/>
</dbReference>
<dbReference type="SFLD" id="SFLDS00029">
    <property type="entry name" value="Radical_SAM"/>
    <property type="match status" value="1"/>
</dbReference>
<dbReference type="EC" id="1.97.1.4" evidence="9"/>
<dbReference type="Gene3D" id="3.20.20.70">
    <property type="entry name" value="Aldolase class I"/>
    <property type="match status" value="1"/>
</dbReference>
<evidence type="ECO:0000256" key="2">
    <source>
        <dbReference type="ARBA" id="ARBA00009777"/>
    </source>
</evidence>
<evidence type="ECO:0000256" key="4">
    <source>
        <dbReference type="ARBA" id="ARBA00022691"/>
    </source>
</evidence>
<dbReference type="PROSITE" id="PS01087">
    <property type="entry name" value="RADICAL_ACTIVATING"/>
    <property type="match status" value="1"/>
</dbReference>
<dbReference type="SUPFAM" id="SSF102114">
    <property type="entry name" value="Radical SAM enzymes"/>
    <property type="match status" value="1"/>
</dbReference>
<accession>A0A3G4V5R8</accession>
<dbReference type="AlphaFoldDB" id="A0A3G4V5R8"/>
<keyword evidence="4" id="KW-0949">S-adenosyl-L-methionine</keyword>
<dbReference type="InterPro" id="IPR017896">
    <property type="entry name" value="4Fe4S_Fe-S-bd"/>
</dbReference>
<dbReference type="InterPro" id="IPR040074">
    <property type="entry name" value="BssD/PflA/YjjW"/>
</dbReference>
<keyword evidence="7" id="KW-0408">Iron</keyword>
<evidence type="ECO:0000256" key="7">
    <source>
        <dbReference type="ARBA" id="ARBA00023004"/>
    </source>
</evidence>
<dbReference type="NCBIfam" id="TIGR02494">
    <property type="entry name" value="PFLE_PFLC"/>
    <property type="match status" value="1"/>
</dbReference>
<dbReference type="RefSeq" id="WP_107307296.1">
    <property type="nucleotide sequence ID" value="NZ_PYVE01000039.1"/>
</dbReference>
<evidence type="ECO:0000256" key="1">
    <source>
        <dbReference type="ARBA" id="ARBA00001966"/>
    </source>
</evidence>
<keyword evidence="9" id="KW-0808">Transferase</keyword>
<comment type="cofactor">
    <cofactor evidence="1">
        <name>[4Fe-4S] cluster</name>
        <dbReference type="ChEBI" id="CHEBI:49883"/>
    </cofactor>
</comment>
<dbReference type="InterPro" id="IPR012839">
    <property type="entry name" value="Organic_radical_activase"/>
</dbReference>
<dbReference type="PANTHER" id="PTHR30352:SF4">
    <property type="entry name" value="PYRUVATE FORMATE-LYASE 2-ACTIVATING ENZYME"/>
    <property type="match status" value="1"/>
</dbReference>
<dbReference type="CDD" id="cd01335">
    <property type="entry name" value="Radical_SAM"/>
    <property type="match status" value="1"/>
</dbReference>
<reference evidence="9 10" key="1">
    <citation type="submission" date="2018-11" db="EMBL/GenBank/DDBJ databases">
        <title>Complete Genome Sequence of Vbrio mediterranei 117-T6: a Potential Pathogen Bacteria Isolated from the Conchocelis of Pyropia.</title>
        <authorList>
            <person name="Liu Q."/>
        </authorList>
    </citation>
    <scope>NUCLEOTIDE SEQUENCE [LARGE SCALE GENOMIC DNA]</scope>
    <source>
        <strain evidence="9 10">117-T6</strain>
    </source>
</reference>
<dbReference type="SFLD" id="SFLDG01118">
    <property type="entry name" value="activating_enzymes__group_2"/>
    <property type="match status" value="1"/>
</dbReference>
<sequence length="303" mass="33898">MTLSEEPLMSCNCQTSETGCSESGEFSAPQLKARVFNIQRYSLNDGEGIRTVVFFKGCPLKCPWCANPESRSIDLVNIRREAKCLHCDVCEQDADECPSGAFEQVGYDVTIEELVKEIAKDDVFYQTSGGGVTLSGGEILVHGRFCIELLKQLRRLGYKTAIETSGHGNSKQLSDMAQYCDEILFDFKLMDEVRAKEIIGINLDKVLESFKTLMAKPCKVIPRLPLIPGYTLDLINVDRVLGFIAPYDIEEVHLLPFHQFGSNKYDTLGMHYTMKDTPVPTKQEIDAIQRHVEAHGYKVVIGG</sequence>